<evidence type="ECO:0000313" key="1">
    <source>
        <dbReference type="EMBL" id="KAK4772624.1"/>
    </source>
</evidence>
<name>A0AAN7QMS5_TRANT</name>
<accession>A0AAN7QMS5</accession>
<protein>
    <submittedName>
        <fullName evidence="1">Uncharacterized protein</fullName>
    </submittedName>
</protein>
<evidence type="ECO:0000313" key="2">
    <source>
        <dbReference type="Proteomes" id="UP001346149"/>
    </source>
</evidence>
<organism evidence="1 2">
    <name type="scientific">Trapa natans</name>
    <name type="common">Water chestnut</name>
    <dbReference type="NCBI Taxonomy" id="22666"/>
    <lineage>
        <taxon>Eukaryota</taxon>
        <taxon>Viridiplantae</taxon>
        <taxon>Streptophyta</taxon>
        <taxon>Embryophyta</taxon>
        <taxon>Tracheophyta</taxon>
        <taxon>Spermatophyta</taxon>
        <taxon>Magnoliopsida</taxon>
        <taxon>eudicotyledons</taxon>
        <taxon>Gunneridae</taxon>
        <taxon>Pentapetalae</taxon>
        <taxon>rosids</taxon>
        <taxon>malvids</taxon>
        <taxon>Myrtales</taxon>
        <taxon>Lythraceae</taxon>
        <taxon>Trapa</taxon>
    </lineage>
</organism>
<dbReference type="EMBL" id="JAXQNO010000020">
    <property type="protein sequence ID" value="KAK4772624.1"/>
    <property type="molecule type" value="Genomic_DNA"/>
</dbReference>
<gene>
    <name evidence="1" type="ORF">SAY86_014399</name>
</gene>
<dbReference type="Proteomes" id="UP001346149">
    <property type="component" value="Unassembled WGS sequence"/>
</dbReference>
<proteinExistence type="predicted"/>
<sequence length="126" mass="13729">MMANDLLVKSKAGAWENWEEKERSIGHNTNANYLHTPCMGDIRFPSCLPFDMVPMPTICRLGPSDLACSKKHGFIVTAKKQPMGASVNSQSSRPSSTSTAVLDKVQGFNLLEVGTPQAIMNKTTCI</sequence>
<comment type="caution">
    <text evidence="1">The sequence shown here is derived from an EMBL/GenBank/DDBJ whole genome shotgun (WGS) entry which is preliminary data.</text>
</comment>
<keyword evidence="2" id="KW-1185">Reference proteome</keyword>
<reference evidence="1 2" key="1">
    <citation type="journal article" date="2023" name="Hortic Res">
        <title>Pangenome of water caltrop reveals structural variations and asymmetric subgenome divergence after allopolyploidization.</title>
        <authorList>
            <person name="Zhang X."/>
            <person name="Chen Y."/>
            <person name="Wang L."/>
            <person name="Yuan Y."/>
            <person name="Fang M."/>
            <person name="Shi L."/>
            <person name="Lu R."/>
            <person name="Comes H.P."/>
            <person name="Ma Y."/>
            <person name="Chen Y."/>
            <person name="Huang G."/>
            <person name="Zhou Y."/>
            <person name="Zheng Z."/>
            <person name="Qiu Y."/>
        </authorList>
    </citation>
    <scope>NUCLEOTIDE SEQUENCE [LARGE SCALE GENOMIC DNA]</scope>
    <source>
        <strain evidence="1">F231</strain>
    </source>
</reference>
<dbReference type="AlphaFoldDB" id="A0AAN7QMS5"/>